<evidence type="ECO:0000313" key="1">
    <source>
        <dbReference type="EMBL" id="KAF2435374.1"/>
    </source>
</evidence>
<gene>
    <name evidence="1" type="ORF">EJ08DRAFT_692624</name>
</gene>
<evidence type="ECO:0000313" key="2">
    <source>
        <dbReference type="Proteomes" id="UP000800235"/>
    </source>
</evidence>
<organism evidence="1 2">
    <name type="scientific">Tothia fuscella</name>
    <dbReference type="NCBI Taxonomy" id="1048955"/>
    <lineage>
        <taxon>Eukaryota</taxon>
        <taxon>Fungi</taxon>
        <taxon>Dikarya</taxon>
        <taxon>Ascomycota</taxon>
        <taxon>Pezizomycotina</taxon>
        <taxon>Dothideomycetes</taxon>
        <taxon>Pleosporomycetidae</taxon>
        <taxon>Venturiales</taxon>
        <taxon>Cylindrosympodiaceae</taxon>
        <taxon>Tothia</taxon>
    </lineage>
</organism>
<name>A0A9P4P2C1_9PEZI</name>
<reference evidence="1" key="1">
    <citation type="journal article" date="2020" name="Stud. Mycol.">
        <title>101 Dothideomycetes genomes: a test case for predicting lifestyles and emergence of pathogens.</title>
        <authorList>
            <person name="Haridas S."/>
            <person name="Albert R."/>
            <person name="Binder M."/>
            <person name="Bloem J."/>
            <person name="Labutti K."/>
            <person name="Salamov A."/>
            <person name="Andreopoulos B."/>
            <person name="Baker S."/>
            <person name="Barry K."/>
            <person name="Bills G."/>
            <person name="Bluhm B."/>
            <person name="Cannon C."/>
            <person name="Castanera R."/>
            <person name="Culley D."/>
            <person name="Daum C."/>
            <person name="Ezra D."/>
            <person name="Gonzalez J."/>
            <person name="Henrissat B."/>
            <person name="Kuo A."/>
            <person name="Liang C."/>
            <person name="Lipzen A."/>
            <person name="Lutzoni F."/>
            <person name="Magnuson J."/>
            <person name="Mondo S."/>
            <person name="Nolan M."/>
            <person name="Ohm R."/>
            <person name="Pangilinan J."/>
            <person name="Park H.-J."/>
            <person name="Ramirez L."/>
            <person name="Alfaro M."/>
            <person name="Sun H."/>
            <person name="Tritt A."/>
            <person name="Yoshinaga Y."/>
            <person name="Zwiers L.-H."/>
            <person name="Turgeon B."/>
            <person name="Goodwin S."/>
            <person name="Spatafora J."/>
            <person name="Crous P."/>
            <person name="Grigoriev I."/>
        </authorList>
    </citation>
    <scope>NUCLEOTIDE SEQUENCE</scope>
    <source>
        <strain evidence="1">CBS 130266</strain>
    </source>
</reference>
<keyword evidence="2" id="KW-1185">Reference proteome</keyword>
<sequence length="203" mass="23542">MATNSEYRLHQFSLPTSARQNTQPYNRTGTVAPQYTYTTQQSTSDLSNLAHRFSQQSIQQHDFNNSTASYTPMSHQYQQTSQQAYYQQPQYDSYTCPHTIATRTQRQQYNTQQYQSSHPRELSSLVERMVTTGEQCLVCTPSQEPPPEDEGFGDMEDDMEDLNAAHTLGYRRSSDFSSANYVAKAIRVRKQKRQKADPNRWRQ</sequence>
<dbReference type="AlphaFoldDB" id="A0A9P4P2C1"/>
<comment type="caution">
    <text evidence="1">The sequence shown here is derived from an EMBL/GenBank/DDBJ whole genome shotgun (WGS) entry which is preliminary data.</text>
</comment>
<dbReference type="OrthoDB" id="3910171at2759"/>
<accession>A0A9P4P2C1</accession>
<protein>
    <submittedName>
        <fullName evidence="1">Uncharacterized protein</fullName>
    </submittedName>
</protein>
<proteinExistence type="predicted"/>
<dbReference type="EMBL" id="MU007013">
    <property type="protein sequence ID" value="KAF2435374.1"/>
    <property type="molecule type" value="Genomic_DNA"/>
</dbReference>
<dbReference type="Proteomes" id="UP000800235">
    <property type="component" value="Unassembled WGS sequence"/>
</dbReference>